<organism evidence="2">
    <name type="scientific">Huananpotamon lichuanense</name>
    <dbReference type="NCBI Taxonomy" id="1904621"/>
    <lineage>
        <taxon>Eukaryota</taxon>
        <taxon>Metazoa</taxon>
        <taxon>Ecdysozoa</taxon>
        <taxon>Arthropoda</taxon>
        <taxon>Crustacea</taxon>
        <taxon>Multicrustacea</taxon>
        <taxon>Malacostraca</taxon>
        <taxon>Eumalacostraca</taxon>
        <taxon>Eucarida</taxon>
        <taxon>Decapoda</taxon>
        <taxon>Pleocyemata</taxon>
        <taxon>Brachyura</taxon>
        <taxon>Eubrachyura</taxon>
        <taxon>Potamoidea</taxon>
        <taxon>Potamidae</taxon>
        <taxon>Huananpotamon</taxon>
    </lineage>
</organism>
<keyword evidence="2" id="KW-0496">Mitochondrion</keyword>
<dbReference type="GeneID" id="29291601"/>
<reference evidence="2" key="1">
    <citation type="submission" date="2016-07" db="EMBL/GenBank/DDBJ databases">
        <authorList>
            <person name="Wang Y."/>
            <person name="Bai J."/>
            <person name="Zhu C.C."/>
            <person name="Zou J.X."/>
            <person name="Zhou X.M."/>
        </authorList>
    </citation>
    <scope>NUCLEOTIDE SEQUENCE</scope>
</reference>
<keyword evidence="1" id="KW-0472">Membrane</keyword>
<gene>
    <name evidence="2" type="primary">ATP8</name>
</gene>
<evidence type="ECO:0000256" key="1">
    <source>
        <dbReference type="SAM" id="Phobius"/>
    </source>
</evidence>
<evidence type="ECO:0000313" key="2">
    <source>
        <dbReference type="EMBL" id="AOS50513.1"/>
    </source>
</evidence>
<dbReference type="CTD" id="4509"/>
<dbReference type="RefSeq" id="YP_009307991.1">
    <property type="nucleotide sequence ID" value="NC_031406.1"/>
</dbReference>
<keyword evidence="1" id="KW-1133">Transmembrane helix</keyword>
<proteinExistence type="predicted"/>
<dbReference type="AlphaFoldDB" id="A0A1D8B9Y5"/>
<keyword evidence="1" id="KW-0812">Transmembrane</keyword>
<feature type="transmembrane region" description="Helical" evidence="1">
    <location>
        <begin position="6"/>
        <end position="30"/>
    </location>
</feature>
<geneLocation type="mitochondrion" evidence="2"/>
<protein>
    <submittedName>
        <fullName evidence="2">ATP synthase F0 subunit 8</fullName>
    </submittedName>
</protein>
<sequence length="52" mass="6359">MPQMSPLLWLFLLFFFLFSLTLFLMINYFIKPFKSFSFSPTSHLFSPLFWKL</sequence>
<name>A0A1D8B9Y5_9EUCA</name>
<accession>A0A1D8B9Y5</accession>
<dbReference type="EMBL" id="KX639824">
    <property type="protein sequence ID" value="AOS50513.1"/>
    <property type="molecule type" value="Genomic_DNA"/>
</dbReference>